<organism evidence="2 3">
    <name type="scientific">Streptomyces piniterrae</name>
    <dbReference type="NCBI Taxonomy" id="2571125"/>
    <lineage>
        <taxon>Bacteria</taxon>
        <taxon>Bacillati</taxon>
        <taxon>Actinomycetota</taxon>
        <taxon>Actinomycetes</taxon>
        <taxon>Kitasatosporales</taxon>
        <taxon>Streptomycetaceae</taxon>
        <taxon>Streptomyces</taxon>
    </lineage>
</organism>
<keyword evidence="3" id="KW-1185">Reference proteome</keyword>
<dbReference type="AlphaFoldDB" id="A0A4U0NWY7"/>
<dbReference type="RefSeq" id="WP_136738253.1">
    <property type="nucleotide sequence ID" value="NZ_SUMB01000001.1"/>
</dbReference>
<sequence length="298" mass="33070">MDTRRRGVTDGGDIADVAERLRREPQPRDFDRAPDPVRDYKASMTPAQRTHAIREVLHALVDRIGPPTLYGGSAYGPTIRWRTDEQILLLDHGIACLQVSVRHTAELERTESVRFGRGVGDAEDQVSFFSSLPYLWQLYRDGPGTLPRDFPATSAAPDWHRLEESVESILWAWSEQLPAQVGDEESAAFNIVNHKDGDRPLSVGYSPEGVFLVVDDRDAPEGEDHRAMMERRGWQVAVHGWWEATFPEPGWESAAAAARMAVAEVRSRGALTPRDLGAADISCADRGLLMLPGLGISH</sequence>
<feature type="region of interest" description="Disordered" evidence="1">
    <location>
        <begin position="1"/>
        <end position="36"/>
    </location>
</feature>
<evidence type="ECO:0000313" key="3">
    <source>
        <dbReference type="Proteomes" id="UP000308697"/>
    </source>
</evidence>
<evidence type="ECO:0000313" key="2">
    <source>
        <dbReference type="EMBL" id="TJZ59301.1"/>
    </source>
</evidence>
<feature type="compositionally biased region" description="Basic and acidic residues" evidence="1">
    <location>
        <begin position="17"/>
        <end position="36"/>
    </location>
</feature>
<gene>
    <name evidence="2" type="ORF">FCH28_04215</name>
</gene>
<name>A0A4U0NWY7_9ACTN</name>
<reference evidence="2 3" key="1">
    <citation type="submission" date="2019-04" db="EMBL/GenBank/DDBJ databases">
        <title>Streptomyces piniterrae sp. nov., a heliquinomycin-producing actinomycete isolated from rhizosphere soil of Pinus yunnanensis.</title>
        <authorList>
            <person name="Zhuang X."/>
            <person name="Zhao J."/>
        </authorList>
    </citation>
    <scope>NUCLEOTIDE SEQUENCE [LARGE SCALE GENOMIC DNA]</scope>
    <source>
        <strain evidence="3">jys28</strain>
    </source>
</reference>
<proteinExistence type="predicted"/>
<protein>
    <submittedName>
        <fullName evidence="2">Uncharacterized protein</fullName>
    </submittedName>
</protein>
<comment type="caution">
    <text evidence="2">The sequence shown here is derived from an EMBL/GenBank/DDBJ whole genome shotgun (WGS) entry which is preliminary data.</text>
</comment>
<dbReference type="OrthoDB" id="4217155at2"/>
<evidence type="ECO:0000256" key="1">
    <source>
        <dbReference type="SAM" id="MobiDB-lite"/>
    </source>
</evidence>
<dbReference type="Proteomes" id="UP000308697">
    <property type="component" value="Unassembled WGS sequence"/>
</dbReference>
<dbReference type="EMBL" id="SUMB01000001">
    <property type="protein sequence ID" value="TJZ59301.1"/>
    <property type="molecule type" value="Genomic_DNA"/>
</dbReference>
<accession>A0A4U0NWY7</accession>